<reference evidence="1" key="1">
    <citation type="submission" date="2020-07" db="EMBL/GenBank/DDBJ databases">
        <title>Genome sequence and genetic diversity analysis of an under-domesticated orphan crop, white fonio (Digitaria exilis).</title>
        <authorList>
            <person name="Bennetzen J.L."/>
            <person name="Chen S."/>
            <person name="Ma X."/>
            <person name="Wang X."/>
            <person name="Yssel A.E.J."/>
            <person name="Chaluvadi S.R."/>
            <person name="Johnson M."/>
            <person name="Gangashetty P."/>
            <person name="Hamidou F."/>
            <person name="Sanogo M.D."/>
            <person name="Zwaenepoel A."/>
            <person name="Wallace J."/>
            <person name="Van De Peer Y."/>
            <person name="Van Deynze A."/>
        </authorList>
    </citation>
    <scope>NUCLEOTIDE SEQUENCE</scope>
    <source>
        <tissue evidence="1">Leaves</tissue>
    </source>
</reference>
<organism evidence="1 2">
    <name type="scientific">Digitaria exilis</name>
    <dbReference type="NCBI Taxonomy" id="1010633"/>
    <lineage>
        <taxon>Eukaryota</taxon>
        <taxon>Viridiplantae</taxon>
        <taxon>Streptophyta</taxon>
        <taxon>Embryophyta</taxon>
        <taxon>Tracheophyta</taxon>
        <taxon>Spermatophyta</taxon>
        <taxon>Magnoliopsida</taxon>
        <taxon>Liliopsida</taxon>
        <taxon>Poales</taxon>
        <taxon>Poaceae</taxon>
        <taxon>PACMAD clade</taxon>
        <taxon>Panicoideae</taxon>
        <taxon>Panicodae</taxon>
        <taxon>Paniceae</taxon>
        <taxon>Anthephorinae</taxon>
        <taxon>Digitaria</taxon>
    </lineage>
</organism>
<evidence type="ECO:0008006" key="3">
    <source>
        <dbReference type="Google" id="ProtNLM"/>
    </source>
</evidence>
<evidence type="ECO:0000313" key="1">
    <source>
        <dbReference type="EMBL" id="KAF8680831.1"/>
    </source>
</evidence>
<dbReference type="EMBL" id="JACEFO010002112">
    <property type="protein sequence ID" value="KAF8680831.1"/>
    <property type="molecule type" value="Genomic_DNA"/>
</dbReference>
<accession>A0A835B7Q2</accession>
<comment type="caution">
    <text evidence="1">The sequence shown here is derived from an EMBL/GenBank/DDBJ whole genome shotgun (WGS) entry which is preliminary data.</text>
</comment>
<evidence type="ECO:0000313" key="2">
    <source>
        <dbReference type="Proteomes" id="UP000636709"/>
    </source>
</evidence>
<dbReference type="Proteomes" id="UP000636709">
    <property type="component" value="Unassembled WGS sequence"/>
</dbReference>
<sequence length="71" mass="8478">MIITTKEAFVNTIFREIVIIAAWSIWKHRNSIIFDEESLSFNKWRLCFFQDMSLVTLRVPDLKDNVWLSSL</sequence>
<name>A0A835B7Q2_9POAL</name>
<keyword evidence="2" id="KW-1185">Reference proteome</keyword>
<proteinExistence type="predicted"/>
<gene>
    <name evidence="1" type="ORF">HU200_045528</name>
</gene>
<protein>
    <recommendedName>
        <fullName evidence="3">RNA-directed DNA polymerase, eukaryota</fullName>
    </recommendedName>
</protein>
<dbReference type="AlphaFoldDB" id="A0A835B7Q2"/>
<dbReference type="OrthoDB" id="675438at2759"/>